<reference evidence="15 16" key="1">
    <citation type="journal article" date="2011" name="Stand. Genomic Sci.">
        <title>Complete genome sequence of the acetate-degrading sulfate reducer Desulfobacca acetoxidans type strain (ASRB2).</title>
        <authorList>
            <person name="Goker M."/>
            <person name="Teshima H."/>
            <person name="Lapidus A."/>
            <person name="Nolan M."/>
            <person name="Lucas S."/>
            <person name="Hammon N."/>
            <person name="Deshpande S."/>
            <person name="Cheng J.F."/>
            <person name="Tapia R."/>
            <person name="Han C."/>
            <person name="Goodwin L."/>
            <person name="Pitluck S."/>
            <person name="Huntemann M."/>
            <person name="Liolios K."/>
            <person name="Ivanova N."/>
            <person name="Pagani I."/>
            <person name="Mavromatis K."/>
            <person name="Ovchinikova G."/>
            <person name="Pati A."/>
            <person name="Chen A."/>
            <person name="Palaniappan K."/>
            <person name="Land M."/>
            <person name="Hauser L."/>
            <person name="Brambilla E.M."/>
            <person name="Rohde M."/>
            <person name="Spring S."/>
            <person name="Detter J.C."/>
            <person name="Woyke T."/>
            <person name="Bristow J."/>
            <person name="Eisen J.A."/>
            <person name="Markowitz V."/>
            <person name="Hugenholtz P."/>
            <person name="Kyrpides N.C."/>
            <person name="Klenk H.P."/>
        </authorList>
    </citation>
    <scope>NUCLEOTIDE SEQUENCE [LARGE SCALE GENOMIC DNA]</scope>
    <source>
        <strain evidence="16">ATCC 700848 / DSM 11109 / ASRB2</strain>
    </source>
</reference>
<dbReference type="GO" id="GO:0044718">
    <property type="term" value="P:siderophore transmembrane transport"/>
    <property type="evidence" value="ECO:0007669"/>
    <property type="project" value="TreeGrafter"/>
</dbReference>
<protein>
    <submittedName>
        <fullName evidence="15">TonB-dependent receptor</fullName>
    </submittedName>
</protein>
<reference evidence="16" key="2">
    <citation type="submission" date="2011-03" db="EMBL/GenBank/DDBJ databases">
        <title>The complete genome of Desulfobacca acetoxidans DSM 11109.</title>
        <authorList>
            <consortium name="US DOE Joint Genome Institute (JGI-PGF)"/>
            <person name="Lucas S."/>
            <person name="Copeland A."/>
            <person name="Lapidus A."/>
            <person name="Bruce D."/>
            <person name="Goodwin L."/>
            <person name="Pitluck S."/>
            <person name="Peters L."/>
            <person name="Kyrpides N."/>
            <person name="Mavromatis K."/>
            <person name="Ivanova N."/>
            <person name="Ovchinnikova G."/>
            <person name="Teshima H."/>
            <person name="Detter J.C."/>
            <person name="Han C."/>
            <person name="Land M."/>
            <person name="Hauser L."/>
            <person name="Markowitz V."/>
            <person name="Cheng J.-F."/>
            <person name="Hugenholtz P."/>
            <person name="Woyke T."/>
            <person name="Wu D."/>
            <person name="Spring S."/>
            <person name="Schueler E."/>
            <person name="Brambilla E."/>
            <person name="Klenk H.-P."/>
            <person name="Eisen J.A."/>
        </authorList>
    </citation>
    <scope>NUCLEOTIDE SEQUENCE [LARGE SCALE GENOMIC DNA]</scope>
    <source>
        <strain evidence="16">ATCC 700848 / DSM 11109 / ASRB2</strain>
    </source>
</reference>
<keyword evidence="6 11" id="KW-0798">TonB box</keyword>
<keyword evidence="7 10" id="KW-0472">Membrane</keyword>
<dbReference type="PROSITE" id="PS52016">
    <property type="entry name" value="TONB_DEPENDENT_REC_3"/>
    <property type="match status" value="1"/>
</dbReference>
<dbReference type="PANTHER" id="PTHR30069:SF29">
    <property type="entry name" value="HEMOGLOBIN AND HEMOGLOBIN-HAPTOGLOBIN-BINDING PROTEIN 1-RELATED"/>
    <property type="match status" value="1"/>
</dbReference>
<evidence type="ECO:0000313" key="15">
    <source>
        <dbReference type="EMBL" id="AEB10061.1"/>
    </source>
</evidence>
<dbReference type="SUPFAM" id="SSF56935">
    <property type="entry name" value="Porins"/>
    <property type="match status" value="1"/>
</dbReference>
<dbReference type="Proteomes" id="UP000000483">
    <property type="component" value="Chromosome"/>
</dbReference>
<dbReference type="InterPro" id="IPR000531">
    <property type="entry name" value="Beta-barrel_TonB"/>
</dbReference>
<dbReference type="CDD" id="cd01347">
    <property type="entry name" value="ligand_gated_channel"/>
    <property type="match status" value="1"/>
</dbReference>
<proteinExistence type="inferred from homology"/>
<evidence type="ECO:0000313" key="16">
    <source>
        <dbReference type="Proteomes" id="UP000000483"/>
    </source>
</evidence>
<keyword evidence="3 10" id="KW-1134">Transmembrane beta strand</keyword>
<feature type="region of interest" description="Disordered" evidence="12">
    <location>
        <begin position="390"/>
        <end position="410"/>
    </location>
</feature>
<evidence type="ECO:0000259" key="13">
    <source>
        <dbReference type="Pfam" id="PF00593"/>
    </source>
</evidence>
<feature type="domain" description="TonB-dependent receptor-like beta-barrel" evidence="13">
    <location>
        <begin position="318"/>
        <end position="753"/>
    </location>
</feature>
<keyword evidence="16" id="KW-1185">Reference proteome</keyword>
<organism evidence="15 16">
    <name type="scientific">Desulfobacca acetoxidans (strain ATCC 700848 / DSM 11109 / ASRB2)</name>
    <dbReference type="NCBI Taxonomy" id="880072"/>
    <lineage>
        <taxon>Bacteria</taxon>
        <taxon>Pseudomonadati</taxon>
        <taxon>Thermodesulfobacteriota</taxon>
        <taxon>Desulfobaccia</taxon>
        <taxon>Desulfobaccales</taxon>
        <taxon>Desulfobaccaceae</taxon>
        <taxon>Desulfobacca</taxon>
    </lineage>
</organism>
<evidence type="ECO:0000256" key="9">
    <source>
        <dbReference type="ARBA" id="ARBA00023237"/>
    </source>
</evidence>
<evidence type="ECO:0000259" key="14">
    <source>
        <dbReference type="Pfam" id="PF07715"/>
    </source>
</evidence>
<keyword evidence="9 10" id="KW-0998">Cell outer membrane</keyword>
<dbReference type="GO" id="GO:0015344">
    <property type="term" value="F:siderophore uptake transmembrane transporter activity"/>
    <property type="evidence" value="ECO:0007669"/>
    <property type="project" value="TreeGrafter"/>
</dbReference>
<evidence type="ECO:0000256" key="11">
    <source>
        <dbReference type="RuleBase" id="RU003357"/>
    </source>
</evidence>
<dbReference type="Gene3D" id="2.40.170.20">
    <property type="entry name" value="TonB-dependent receptor, beta-barrel domain"/>
    <property type="match status" value="1"/>
</dbReference>
<dbReference type="PANTHER" id="PTHR30069">
    <property type="entry name" value="TONB-DEPENDENT OUTER MEMBRANE RECEPTOR"/>
    <property type="match status" value="1"/>
</dbReference>
<evidence type="ECO:0000256" key="1">
    <source>
        <dbReference type="ARBA" id="ARBA00004571"/>
    </source>
</evidence>
<dbReference type="InterPro" id="IPR039426">
    <property type="entry name" value="TonB-dep_rcpt-like"/>
</dbReference>
<dbReference type="Pfam" id="PF07715">
    <property type="entry name" value="Plug"/>
    <property type="match status" value="1"/>
</dbReference>
<keyword evidence="8 15" id="KW-0675">Receptor</keyword>
<dbReference type="GO" id="GO:0009279">
    <property type="term" value="C:cell outer membrane"/>
    <property type="evidence" value="ECO:0007669"/>
    <property type="project" value="UniProtKB-SubCell"/>
</dbReference>
<feature type="compositionally biased region" description="Polar residues" evidence="12">
    <location>
        <begin position="390"/>
        <end position="402"/>
    </location>
</feature>
<evidence type="ECO:0000256" key="8">
    <source>
        <dbReference type="ARBA" id="ARBA00023170"/>
    </source>
</evidence>
<gene>
    <name evidence="15" type="ordered locus">Desac_2234</name>
</gene>
<evidence type="ECO:0000256" key="4">
    <source>
        <dbReference type="ARBA" id="ARBA00022692"/>
    </source>
</evidence>
<dbReference type="InterPro" id="IPR037066">
    <property type="entry name" value="Plug_dom_sf"/>
</dbReference>
<keyword evidence="4 10" id="KW-0812">Transmembrane</keyword>
<dbReference type="STRING" id="880072.Desac_2234"/>
<dbReference type="InterPro" id="IPR012910">
    <property type="entry name" value="Plug_dom"/>
</dbReference>
<dbReference type="HOGENOM" id="CLU_008287_18_1_7"/>
<name>F2NFE2_DESAR</name>
<evidence type="ECO:0000256" key="3">
    <source>
        <dbReference type="ARBA" id="ARBA00022452"/>
    </source>
</evidence>
<dbReference type="AlphaFoldDB" id="F2NFE2"/>
<dbReference type="Gene3D" id="2.170.130.10">
    <property type="entry name" value="TonB-dependent receptor, plug domain"/>
    <property type="match status" value="1"/>
</dbReference>
<evidence type="ECO:0000256" key="2">
    <source>
        <dbReference type="ARBA" id="ARBA00022448"/>
    </source>
</evidence>
<comment type="subcellular location">
    <subcellularLocation>
        <location evidence="1 10">Cell outer membrane</location>
        <topology evidence="1 10">Multi-pass membrane protein</topology>
    </subcellularLocation>
</comment>
<evidence type="ECO:0000256" key="10">
    <source>
        <dbReference type="PROSITE-ProRule" id="PRU01360"/>
    </source>
</evidence>
<evidence type="ECO:0000256" key="7">
    <source>
        <dbReference type="ARBA" id="ARBA00023136"/>
    </source>
</evidence>
<evidence type="ECO:0000256" key="6">
    <source>
        <dbReference type="ARBA" id="ARBA00023077"/>
    </source>
</evidence>
<dbReference type="InterPro" id="IPR036942">
    <property type="entry name" value="Beta-barrel_TonB_sf"/>
</dbReference>
<feature type="domain" description="TonB-dependent receptor plug" evidence="14">
    <location>
        <begin position="78"/>
        <end position="187"/>
    </location>
</feature>
<keyword evidence="2 10" id="KW-0813">Transport</keyword>
<dbReference type="Pfam" id="PF00593">
    <property type="entry name" value="TonB_dep_Rec_b-barrel"/>
    <property type="match status" value="1"/>
</dbReference>
<comment type="similarity">
    <text evidence="10 11">Belongs to the TonB-dependent receptor family.</text>
</comment>
<dbReference type="EMBL" id="CP002629">
    <property type="protein sequence ID" value="AEB10061.1"/>
    <property type="molecule type" value="Genomic_DNA"/>
</dbReference>
<keyword evidence="5" id="KW-0732">Signal</keyword>
<evidence type="ECO:0000256" key="12">
    <source>
        <dbReference type="SAM" id="MobiDB-lite"/>
    </source>
</evidence>
<sequence>MKGERTMKCWLSVLVVLVVSSGIGSAQEWDRKVSLPEEEATVGRTTVDTQAKILEDAEKVHGIDKVVVTATRTERNPDDVPASITVITKDDLRKQNIKTVDEALAQVPGAVDNRRRIYGDSMTNVNLRGFPAEGQKRTLVLLDGQNIANAYSNGVAWSSMPVENIERIEVVRGPFSALYGGNAMGGVINIITKTPKKLECVAQGGYGTYDSWTYYLGVGDRLWNKVSVQAGFNYRISAGYPSSLVTKTASTGTPATQVVGWQPTHTTTGTPTNIIGDTGDYNWNDYSMNGKISWDIAPGHRVEFSTLQSWNDYGYDMYHSYLRDTATGSSVVRGTVGLSGTNTQFKNLQEGAFLNGDGRDQTQVYNLTSDNQLTETTRIKFHGGLLNQPTNWSASPSSSNPLTTFSGGPGTSSFSPSQNWIAELQVDQAIGQKQQLVGGISYNSGWSNSKTYSVNNWRYPDAVSTLTQMSGGQDRNIGLYLQDEIAWHPKFNTVLGVRLDWWETYGGNYMASAGTPTVYLPGRSKLALSPKLAFLYRPLEWMTWRASVGRAFRAPNIYELYRTWLASSGTLYKGNPDLIPETATSWEIGTTMKPLEGMVFTATYFENYVDDLIYRVTDPADITGKTQIYKNAGKATIRGVELEITQKLWSWLEVFGNTTLLDARINENPFNPESVGKKITYTPRQQFNFGITATYWKVKGFLSGHYVSKLISRDDNSDQYNNVYGSYDPYFTLNSKIIFTPVKYMDLSLSVDNMLDREYFYYYPSPGRTIWSQITLRF</sequence>
<evidence type="ECO:0000256" key="5">
    <source>
        <dbReference type="ARBA" id="ARBA00022729"/>
    </source>
</evidence>
<dbReference type="KEGG" id="dao:Desac_2234"/>
<accession>F2NFE2</accession>
<dbReference type="eggNOG" id="COG4771">
    <property type="taxonomic scope" value="Bacteria"/>
</dbReference>